<keyword evidence="1" id="KW-0175">Coiled coil</keyword>
<feature type="domain" description="Peptidase MA-like" evidence="3">
    <location>
        <begin position="262"/>
        <end position="380"/>
    </location>
</feature>
<dbReference type="KEGG" id="aia:AWH56_005640"/>
<dbReference type="EMBL" id="LQXD01000179">
    <property type="protein sequence ID" value="OIJ07247.1"/>
    <property type="molecule type" value="Genomic_DNA"/>
</dbReference>
<dbReference type="PROSITE" id="PS51257">
    <property type="entry name" value="PROKAR_LIPOPROTEIN"/>
    <property type="match status" value="1"/>
</dbReference>
<feature type="signal peptide" evidence="2">
    <location>
        <begin position="1"/>
        <end position="19"/>
    </location>
</feature>
<dbReference type="Pfam" id="PF13485">
    <property type="entry name" value="Peptidase_MA_2"/>
    <property type="match status" value="1"/>
</dbReference>
<evidence type="ECO:0000259" key="3">
    <source>
        <dbReference type="Pfam" id="PF13485"/>
    </source>
</evidence>
<evidence type="ECO:0000313" key="6">
    <source>
        <dbReference type="Proteomes" id="UP000180175"/>
    </source>
</evidence>
<dbReference type="AlphaFoldDB" id="A0A1S2L658"/>
<gene>
    <name evidence="5" type="ORF">AWH56_005640</name>
    <name evidence="4" type="ORF">AWH56_20815</name>
</gene>
<keyword evidence="2" id="KW-0732">Signal</keyword>
<evidence type="ECO:0000256" key="2">
    <source>
        <dbReference type="SAM" id="SignalP"/>
    </source>
</evidence>
<name>A0A1S2L658_9BACI</name>
<dbReference type="OrthoDB" id="9778320at2"/>
<dbReference type="Proteomes" id="UP000180175">
    <property type="component" value="Chromosome"/>
</dbReference>
<keyword evidence="6" id="KW-1185">Reference proteome</keyword>
<reference evidence="5 6" key="3">
    <citation type="journal article" date="2019" name="Int. J. Syst. Evol. Microbiol.">
        <title>Anaerobacillus isosaccharinicus sp. nov., an alkaliphilic bacterium which degrades isosaccharinic acid.</title>
        <authorList>
            <person name="Bassil N.M."/>
            <person name="Lloyd J.R."/>
        </authorList>
    </citation>
    <scope>NUCLEOTIDE SEQUENCE [LARGE SCALE GENOMIC DNA]</scope>
    <source>
        <strain evidence="5 6">NB2006</strain>
    </source>
</reference>
<reference evidence="5 6" key="2">
    <citation type="journal article" date="2017" name="Genome Announc.">
        <title>Draft Genome Sequences of Four Alkaliphilic Bacteria Belonging to the Anaerobacillus Genus.</title>
        <authorList>
            <person name="Bassil N.M."/>
            <person name="Lloyd J.R."/>
        </authorList>
    </citation>
    <scope>NUCLEOTIDE SEQUENCE [LARGE SCALE GENOMIC DNA]</scope>
    <source>
        <strain evidence="5 6">NB2006</strain>
    </source>
</reference>
<reference evidence="5" key="4">
    <citation type="submission" date="2020-10" db="EMBL/GenBank/DDBJ databases">
        <authorList>
            <person name="Bassil N.M."/>
            <person name="Lloyd J.R."/>
        </authorList>
    </citation>
    <scope>NUCLEOTIDE SEQUENCE</scope>
    <source>
        <strain evidence="5">NB2006</strain>
    </source>
</reference>
<evidence type="ECO:0000256" key="1">
    <source>
        <dbReference type="SAM" id="Coils"/>
    </source>
</evidence>
<dbReference type="EMBL" id="CP063356">
    <property type="protein sequence ID" value="QOY37124.1"/>
    <property type="molecule type" value="Genomic_DNA"/>
</dbReference>
<evidence type="ECO:0000313" key="5">
    <source>
        <dbReference type="EMBL" id="QOY37124.1"/>
    </source>
</evidence>
<accession>A0A1S2L658</accession>
<sequence>MKKLLAILLIILVGCGSTTTDLEYEVVDVDINGDLSETKGINIDGKILVPIEFIGEISTVAPKWDNDSNSIKIAFKEHPNETIKKLVDLMNEVTTLKKELEISQERNQELKFELISMTGDDAVVTNGNEKKSKPGKDWNSLETDYYVLHYPNVLRDDGEKMKEYLDLSIDAIMKEFSQFSEKLNQYFKKVELDVYVHNTPNQYASIGTWTILTWDNFNAEIHLLGKEAHGPNTCCTNANRPFDNEYFLKTTIHEYFTLPIIYLVSEKKVGWNNATSVPNWFGEGLNDYYGDLYGSTSMETLKYHKKRILKNVNVISFSNEGIKVDEMYGDGMVLVAFLYETFGKEKLHQLLFSEEKTFDEAFRKVYGQYKDLEKPFRDWVSK</sequence>
<evidence type="ECO:0000313" key="4">
    <source>
        <dbReference type="EMBL" id="OIJ07247.1"/>
    </source>
</evidence>
<feature type="coiled-coil region" evidence="1">
    <location>
        <begin position="86"/>
        <end position="113"/>
    </location>
</feature>
<dbReference type="InterPro" id="IPR039568">
    <property type="entry name" value="Peptidase_MA-like_dom"/>
</dbReference>
<reference evidence="4 6" key="1">
    <citation type="submission" date="2016-10" db="EMBL/GenBank/DDBJ databases">
        <title>Draft genome sequences of four alkaliphilic bacteria belonging to the Anaerobacillus genus.</title>
        <authorList>
            <person name="Bassil N.M."/>
            <person name="Lloyd J.R."/>
        </authorList>
    </citation>
    <scope>NUCLEOTIDE SEQUENCE [LARGE SCALE GENOMIC DNA]</scope>
    <source>
        <strain evidence="4 6">NB2006</strain>
    </source>
</reference>
<feature type="chain" id="PRO_5038296472" description="Peptidase MA-like domain-containing protein" evidence="2">
    <location>
        <begin position="20"/>
        <end position="382"/>
    </location>
</feature>
<dbReference type="RefSeq" id="WP_071318856.1">
    <property type="nucleotide sequence ID" value="NZ_CP063356.2"/>
</dbReference>
<protein>
    <recommendedName>
        <fullName evidence="3">Peptidase MA-like domain-containing protein</fullName>
    </recommendedName>
</protein>
<proteinExistence type="predicted"/>
<organism evidence="4 6">
    <name type="scientific">Anaerobacillus isosaccharinicus</name>
    <dbReference type="NCBI Taxonomy" id="1532552"/>
    <lineage>
        <taxon>Bacteria</taxon>
        <taxon>Bacillati</taxon>
        <taxon>Bacillota</taxon>
        <taxon>Bacilli</taxon>
        <taxon>Bacillales</taxon>
        <taxon>Bacillaceae</taxon>
        <taxon>Anaerobacillus</taxon>
    </lineage>
</organism>